<keyword evidence="17" id="KW-1185">Reference proteome</keyword>
<dbReference type="Pfam" id="PF12838">
    <property type="entry name" value="Fer4_7"/>
    <property type="match status" value="1"/>
</dbReference>
<dbReference type="Gene3D" id="3.50.50.60">
    <property type="entry name" value="FAD/NAD(P)-binding domain"/>
    <property type="match status" value="2"/>
</dbReference>
<dbReference type="GO" id="GO:0051536">
    <property type="term" value="F:iron-sulfur cluster binding"/>
    <property type="evidence" value="ECO:0007669"/>
    <property type="project" value="UniProtKB-KW"/>
</dbReference>
<reference evidence="16 17" key="1">
    <citation type="submission" date="2010-12" db="EMBL/GenBank/DDBJ databases">
        <title>Complete sequence of Desulfurispirillum indicum S5.</title>
        <authorList>
            <consortium name="US DOE Joint Genome Institute"/>
            <person name="Lucas S."/>
            <person name="Copeland A."/>
            <person name="Lapidus A."/>
            <person name="Cheng J.-F."/>
            <person name="Goodwin L."/>
            <person name="Pitluck S."/>
            <person name="Chertkov O."/>
            <person name="Held B."/>
            <person name="Detter J.C."/>
            <person name="Han C."/>
            <person name="Tapia R."/>
            <person name="Land M."/>
            <person name="Hauser L."/>
            <person name="Kyrpides N."/>
            <person name="Ivanova N."/>
            <person name="Mikhailova N."/>
            <person name="Haggblom M."/>
            <person name="Rauschenbach I."/>
            <person name="Bini E."/>
            <person name="Woyke T."/>
        </authorList>
    </citation>
    <scope>NUCLEOTIDE SEQUENCE [LARGE SCALE GENOMIC DNA]</scope>
    <source>
        <strain evidence="17">ATCC BAA-1389 / DSM 22839 / S5</strain>
    </source>
</reference>
<evidence type="ECO:0000256" key="1">
    <source>
        <dbReference type="ARBA" id="ARBA00001917"/>
    </source>
</evidence>
<dbReference type="RefSeq" id="WP_013505396.1">
    <property type="nucleotide sequence ID" value="NC_014836.1"/>
</dbReference>
<dbReference type="InterPro" id="IPR017896">
    <property type="entry name" value="4Fe4S_Fe-S-bd"/>
</dbReference>
<dbReference type="InterPro" id="IPR028261">
    <property type="entry name" value="DPD_II"/>
</dbReference>
<dbReference type="PANTHER" id="PTHR43073">
    <property type="entry name" value="DIHYDROPYRIMIDINE DEHYDROGENASE [NADP(+)]"/>
    <property type="match status" value="1"/>
</dbReference>
<evidence type="ECO:0000256" key="11">
    <source>
        <dbReference type="ARBA" id="ARBA00048792"/>
    </source>
</evidence>
<comment type="subunit">
    <text evidence="13">Heterotetramer of 2 PreA and 2 PreT subunits.</text>
</comment>
<dbReference type="InterPro" id="IPR023753">
    <property type="entry name" value="FAD/NAD-binding_dom"/>
</dbReference>
<evidence type="ECO:0000256" key="7">
    <source>
        <dbReference type="ARBA" id="ARBA00023014"/>
    </source>
</evidence>
<evidence type="ECO:0000256" key="5">
    <source>
        <dbReference type="ARBA" id="ARBA00023002"/>
    </source>
</evidence>
<dbReference type="Gene3D" id="1.10.1060.10">
    <property type="entry name" value="Alpha-helical ferredoxin"/>
    <property type="match status" value="1"/>
</dbReference>
<dbReference type="Pfam" id="PF07992">
    <property type="entry name" value="Pyr_redox_2"/>
    <property type="match status" value="1"/>
</dbReference>
<proteinExistence type="predicted"/>
<accession>E6W1X6</accession>
<evidence type="ECO:0000256" key="2">
    <source>
        <dbReference type="ARBA" id="ARBA00022630"/>
    </source>
</evidence>
<dbReference type="Gene3D" id="2.160.20.60">
    <property type="entry name" value="Glutamate synthase, alpha subunit, C-terminal domain"/>
    <property type="match status" value="1"/>
</dbReference>
<dbReference type="SUPFAM" id="SSF69336">
    <property type="entry name" value="Alpha subunit of glutamate synthase, C-terminal domain"/>
    <property type="match status" value="1"/>
</dbReference>
<dbReference type="KEGG" id="din:Selin_0765"/>
<dbReference type="Gene3D" id="3.30.70.20">
    <property type="match status" value="1"/>
</dbReference>
<feature type="domain" description="4Fe-4S ferredoxin-type" evidence="15">
    <location>
        <begin position="718"/>
        <end position="738"/>
    </location>
</feature>
<dbReference type="eggNOG" id="COG1143">
    <property type="taxonomic scope" value="Bacteria"/>
</dbReference>
<dbReference type="SUPFAM" id="SSF46548">
    <property type="entry name" value="alpha-helical ferredoxin"/>
    <property type="match status" value="2"/>
</dbReference>
<gene>
    <name evidence="16" type="ordered locus">Selin_0765</name>
</gene>
<dbReference type="PANTHER" id="PTHR43073:SF2">
    <property type="entry name" value="DIHYDROPYRIMIDINE DEHYDROGENASE [NADP(+)]"/>
    <property type="match status" value="1"/>
</dbReference>
<evidence type="ECO:0000256" key="14">
    <source>
        <dbReference type="ARBA" id="ARBA00049728"/>
    </source>
</evidence>
<feature type="domain" description="4Fe-4S ferredoxin-type" evidence="15">
    <location>
        <begin position="744"/>
        <end position="772"/>
    </location>
</feature>
<dbReference type="InterPro" id="IPR017900">
    <property type="entry name" value="4Fe4S_Fe_S_CS"/>
</dbReference>
<dbReference type="PRINTS" id="PR00419">
    <property type="entry name" value="ADXRDTASE"/>
</dbReference>
<dbReference type="EC" id="1.3.1.1" evidence="14"/>
<comment type="cofactor">
    <cofactor evidence="1">
        <name>FMN</name>
        <dbReference type="ChEBI" id="CHEBI:58210"/>
    </cofactor>
</comment>
<name>E6W1X6_DESIS</name>
<dbReference type="AlphaFoldDB" id="E6W1X6"/>
<keyword evidence="2" id="KW-0285">Flavoprotein</keyword>
<dbReference type="InterPro" id="IPR002489">
    <property type="entry name" value="Glu_synth_asu_C"/>
</dbReference>
<evidence type="ECO:0000313" key="17">
    <source>
        <dbReference type="Proteomes" id="UP000002572"/>
    </source>
</evidence>
<comment type="catalytic activity">
    <reaction evidence="11">
        <text>5,6-dihydrouracil + NAD(+) = uracil + NADH + H(+)</text>
        <dbReference type="Rhea" id="RHEA:20189"/>
        <dbReference type="ChEBI" id="CHEBI:15378"/>
        <dbReference type="ChEBI" id="CHEBI:15901"/>
        <dbReference type="ChEBI" id="CHEBI:17568"/>
        <dbReference type="ChEBI" id="CHEBI:57540"/>
        <dbReference type="ChEBI" id="CHEBI:57945"/>
        <dbReference type="EC" id="1.3.1.1"/>
    </reaction>
</comment>
<evidence type="ECO:0000256" key="8">
    <source>
        <dbReference type="ARBA" id="ARBA00030119"/>
    </source>
</evidence>
<evidence type="ECO:0000256" key="12">
    <source>
        <dbReference type="ARBA" id="ARBA00049578"/>
    </source>
</evidence>
<dbReference type="EMBL" id="CP002432">
    <property type="protein sequence ID" value="ADU65508.1"/>
    <property type="molecule type" value="Genomic_DNA"/>
</dbReference>
<evidence type="ECO:0000256" key="9">
    <source>
        <dbReference type="ARBA" id="ARBA00032722"/>
    </source>
</evidence>
<evidence type="ECO:0000256" key="3">
    <source>
        <dbReference type="ARBA" id="ARBA00022643"/>
    </source>
</evidence>
<dbReference type="PROSITE" id="PS00198">
    <property type="entry name" value="4FE4S_FER_1"/>
    <property type="match status" value="1"/>
</dbReference>
<dbReference type="InterPro" id="IPR036188">
    <property type="entry name" value="FAD/NAD-bd_sf"/>
</dbReference>
<keyword evidence="6" id="KW-0408">Iron</keyword>
<dbReference type="eggNOG" id="COG0493">
    <property type="taxonomic scope" value="Bacteria"/>
</dbReference>
<evidence type="ECO:0000256" key="10">
    <source>
        <dbReference type="ARBA" id="ARBA00047685"/>
    </source>
</evidence>
<dbReference type="Pfam" id="PF01493">
    <property type="entry name" value="GXGXG"/>
    <property type="match status" value="1"/>
</dbReference>
<dbReference type="eggNOG" id="COG0070">
    <property type="taxonomic scope" value="Bacteria"/>
</dbReference>
<dbReference type="OrthoDB" id="9803192at2"/>
<dbReference type="SUPFAM" id="SSF51905">
    <property type="entry name" value="FAD/NAD(P)-binding domain"/>
    <property type="match status" value="1"/>
</dbReference>
<keyword evidence="4" id="KW-0479">Metal-binding</keyword>
<dbReference type="STRING" id="653733.Selin_0765"/>
<evidence type="ECO:0000256" key="6">
    <source>
        <dbReference type="ARBA" id="ARBA00023004"/>
    </source>
</evidence>
<dbReference type="Proteomes" id="UP000002572">
    <property type="component" value="Chromosome"/>
</dbReference>
<keyword evidence="5" id="KW-0560">Oxidoreductase</keyword>
<keyword evidence="7" id="KW-0411">Iron-sulfur</keyword>
<keyword evidence="3" id="KW-0288">FMN</keyword>
<sequence length="779" mass="85720">MTQNTSIARIDGIVDGKRISTQELLQNIYREVGRGVRSFEIHASGQYNIGGPLWCEGDDPIHFTVINPGQRLGSMGMSGTTIVVEGSAPADVGWLNAGADITVRGDSGDTTAHCAATGSIYIGGRVGTRSGALMKHDPKFSAPQFWVLESTGSFSFEFMGGGIGVVCGYGCEHLESVLGHRSCVGMVGGTVYVRGPVADVADDVWILDLDDSDRAFLQEGLPRFATKLERPEILDQLMDFSQWRKIVAKTYEERIVRSLMPIARFRQEKWVEGGIFGALYEDDYFVADYVERDELRLRSPQWLNATYSAPCEHNCPTYIPTQKRIALLRQGKVQEALEMVLDYSPFPASVCGQVCPNLCIDECNRRHVDIPVKVDGLGTLSRHISVSPPREEQEQRIAVIGSGVGGLTAAWHLRRKGYAVDVFEKDSAIGGKLRQVIPAERLDQDTLEAELQRLQTIGIGIHCNSAVNAQRFAEIVSQYDAVVVAVGAHNPVVIPFQGHERLVRGLDFLKDINRGKQPAVGRSVVVIGAGNAAMDVVIGAYQCGATEVTAIDIQKPAAFDKEIEHVTGLGARILWPVHTEKITEQGVHLKDGRILEADTVIIAVGDRPDFSFLPDDYRDEKGFVKLNDTLQCLENQKVFVIGDAVRPGLFTHAIGDGRKAALNILRQLAGHPLDTFAKAPMIPQDRVRDEYYHPMNPQRVSEQEADAEADRCMSCGYCRDCHFCEDICPEQAIVRRENGDGTFEYCSLDEKCIGCGICAGVCPCGIWVMEDNLEKYLED</sequence>
<evidence type="ECO:0000256" key="4">
    <source>
        <dbReference type="ARBA" id="ARBA00022723"/>
    </source>
</evidence>
<dbReference type="Pfam" id="PF14691">
    <property type="entry name" value="Fer4_20"/>
    <property type="match status" value="1"/>
</dbReference>
<protein>
    <recommendedName>
        <fullName evidence="14">dihydrouracil dehydrogenase (NAD(+))</fullName>
        <ecNumber evidence="14">1.3.1.1</ecNumber>
    </recommendedName>
    <alternativeName>
        <fullName evidence="9">Dihydrothymine dehydrogenase</fullName>
    </alternativeName>
    <alternativeName>
        <fullName evidence="8">Dihydrouracil dehydrogenase</fullName>
    </alternativeName>
</protein>
<evidence type="ECO:0000259" key="15">
    <source>
        <dbReference type="PROSITE" id="PS51379"/>
    </source>
</evidence>
<comment type="catalytic activity">
    <reaction evidence="10">
        <text>5,6-dihydrothymine + NAD(+) = thymine + NADH + H(+)</text>
        <dbReference type="Rhea" id="RHEA:28791"/>
        <dbReference type="ChEBI" id="CHEBI:15378"/>
        <dbReference type="ChEBI" id="CHEBI:17821"/>
        <dbReference type="ChEBI" id="CHEBI:27468"/>
        <dbReference type="ChEBI" id="CHEBI:57540"/>
        <dbReference type="ChEBI" id="CHEBI:57945"/>
        <dbReference type="EC" id="1.3.1.1"/>
    </reaction>
</comment>
<evidence type="ECO:0000256" key="13">
    <source>
        <dbReference type="ARBA" id="ARBA00049714"/>
    </source>
</evidence>
<dbReference type="HOGENOM" id="CLU_020204_0_0_0"/>
<organism evidence="16 17">
    <name type="scientific">Desulfurispirillum indicum (strain ATCC BAA-1389 / DSM 22839 / S5)</name>
    <dbReference type="NCBI Taxonomy" id="653733"/>
    <lineage>
        <taxon>Bacteria</taxon>
        <taxon>Pseudomonadati</taxon>
        <taxon>Chrysiogenota</taxon>
        <taxon>Chrysiogenia</taxon>
        <taxon>Chrysiogenales</taxon>
        <taxon>Chrysiogenaceae</taxon>
        <taxon>Desulfurispirillum</taxon>
    </lineage>
</organism>
<evidence type="ECO:0000313" key="16">
    <source>
        <dbReference type="EMBL" id="ADU65508.1"/>
    </source>
</evidence>
<dbReference type="InterPro" id="IPR009051">
    <property type="entry name" value="Helical_ferredxn"/>
</dbReference>
<dbReference type="InParanoid" id="E6W1X6"/>
<dbReference type="GO" id="GO:0004159">
    <property type="term" value="F:dihydropyrimidine dehydrogenase (NAD+) activity"/>
    <property type="evidence" value="ECO:0007669"/>
    <property type="project" value="UniProtKB-EC"/>
</dbReference>
<dbReference type="PROSITE" id="PS51379">
    <property type="entry name" value="4FE4S_FER_2"/>
    <property type="match status" value="2"/>
</dbReference>
<dbReference type="GO" id="GO:0046872">
    <property type="term" value="F:metal ion binding"/>
    <property type="evidence" value="ECO:0007669"/>
    <property type="project" value="UniProtKB-KW"/>
</dbReference>
<comment type="function">
    <text evidence="12">Involved in pyrimidine base degradation. Catalyzes physiologically the reduction of uracil to 5,6-dihydrouracil (DHU) by using NADH as a specific cosubstrate. It also catalyzes the reverse reaction and the reduction of thymine to 5,6-dihydrothymine (DHT).</text>
</comment>
<dbReference type="InterPro" id="IPR036485">
    <property type="entry name" value="Glu_synth_asu_C_sf"/>
</dbReference>